<reference evidence="2 3" key="1">
    <citation type="submission" date="2017-12" db="EMBL/GenBank/DDBJ databases">
        <title>Comparative genomics of Botrytis spp.</title>
        <authorList>
            <person name="Valero-Jimenez C.A."/>
            <person name="Tapia P."/>
            <person name="Veloso J."/>
            <person name="Silva-Moreno E."/>
            <person name="Staats M."/>
            <person name="Valdes J.H."/>
            <person name="Van Kan J.A.L."/>
        </authorList>
    </citation>
    <scope>NUCLEOTIDE SEQUENCE [LARGE SCALE GENOMIC DNA]</scope>
    <source>
        <strain evidence="2 3">Bp0003</strain>
    </source>
</reference>
<keyword evidence="3" id="KW-1185">Reference proteome</keyword>
<proteinExistence type="predicted"/>
<evidence type="ECO:0000313" key="2">
    <source>
        <dbReference type="EMBL" id="TGO28654.1"/>
    </source>
</evidence>
<evidence type="ECO:0000313" key="3">
    <source>
        <dbReference type="Proteomes" id="UP000297910"/>
    </source>
</evidence>
<sequence>MYPSRGDGKNDARRMPSNATSNELDMKKYATDICKIPLHEAGFLFNSNQGSEREFYNKIMKFRVGPSVESLQAVKPLKIEDPKEIVDMRDLYIANTAKYAACFRGVRPFEGFGLPGDGLITKSKRNSTTYHHANTSSNGIDIIKLFKSVHEIARLHFDDIMEKKFSFEDALAHPKLQNLFQSTHFDIASHIMLRKNLDEPDPTWARATAEPDILRQFNELRRDGVKDLTSFIDRHFKTVKYGNVRRIYFATKSWVFKVLYEPENLMRSISELRNFEMSGVVTHELKDSSDKILHNTQKHDNLKNSSLKAEYKKLGKKWSIEEGGRYMLFYVRISLKIKPLPNDYFDNDAPEFEPRYFWDTSDIDMTNANQQNRSTLKKTSTSTSQSSSNKGQIGFRSEPPKFGPSTNSRVPMFGPRLDSESPQLGSSSKAPNLGSTLQGPKQGSSTQASGYRPSSQESAIDARNLPKTPSTPSSGHPYSSRIPKKRDQDELMYDDSDNGGNNDSYHSADSGARSSSRPRNEEYCDFCRKSGHDERDCHKKNPALPPSRGTLSRRGRGSLSRGFGSANEGVGSSTDQNRRDQGPGSGEYGSNHGDRGPYLGGYGSNRNSNPGWGSGGGRRGSL</sequence>
<evidence type="ECO:0000256" key="1">
    <source>
        <dbReference type="SAM" id="MobiDB-lite"/>
    </source>
</evidence>
<organism evidence="2 3">
    <name type="scientific">Botrytis paeoniae</name>
    <dbReference type="NCBI Taxonomy" id="278948"/>
    <lineage>
        <taxon>Eukaryota</taxon>
        <taxon>Fungi</taxon>
        <taxon>Dikarya</taxon>
        <taxon>Ascomycota</taxon>
        <taxon>Pezizomycotina</taxon>
        <taxon>Leotiomycetes</taxon>
        <taxon>Helotiales</taxon>
        <taxon>Sclerotiniaceae</taxon>
        <taxon>Botrytis</taxon>
    </lineage>
</organism>
<feature type="compositionally biased region" description="Polar residues" evidence="1">
    <location>
        <begin position="420"/>
        <end position="458"/>
    </location>
</feature>
<feature type="compositionally biased region" description="Basic and acidic residues" evidence="1">
    <location>
        <begin position="1"/>
        <end position="14"/>
    </location>
</feature>
<feature type="compositionally biased region" description="Low complexity" evidence="1">
    <location>
        <begin position="377"/>
        <end position="388"/>
    </location>
</feature>
<dbReference type="EMBL" id="PQXI01000025">
    <property type="protein sequence ID" value="TGO28654.1"/>
    <property type="molecule type" value="Genomic_DNA"/>
</dbReference>
<protein>
    <submittedName>
        <fullName evidence="2">Uncharacterized protein</fullName>
    </submittedName>
</protein>
<dbReference type="Proteomes" id="UP000297910">
    <property type="component" value="Unassembled WGS sequence"/>
</dbReference>
<feature type="region of interest" description="Disordered" evidence="1">
    <location>
        <begin position="1"/>
        <end position="21"/>
    </location>
</feature>
<accession>A0A4Z1FV13</accession>
<name>A0A4Z1FV13_9HELO</name>
<dbReference type="AlphaFoldDB" id="A0A4Z1FV13"/>
<feature type="compositionally biased region" description="Basic and acidic residues" evidence="1">
    <location>
        <begin position="518"/>
        <end position="539"/>
    </location>
</feature>
<feature type="compositionally biased region" description="Gly residues" evidence="1">
    <location>
        <begin position="612"/>
        <end position="622"/>
    </location>
</feature>
<comment type="caution">
    <text evidence="2">The sequence shown here is derived from an EMBL/GenBank/DDBJ whole genome shotgun (WGS) entry which is preliminary data.</text>
</comment>
<gene>
    <name evidence="2" type="ORF">BPAE_0025g00630</name>
</gene>
<feature type="compositionally biased region" description="Polar residues" evidence="1">
    <location>
        <begin position="467"/>
        <end position="477"/>
    </location>
</feature>
<feature type="region of interest" description="Disordered" evidence="1">
    <location>
        <begin position="369"/>
        <end position="622"/>
    </location>
</feature>